<dbReference type="Proteomes" id="UP000510647">
    <property type="component" value="Chromosome 4"/>
</dbReference>
<comment type="similarity">
    <text evidence="2">Belongs to the RGI1 family.</text>
</comment>
<sequence>MAKKDKGPKVSTVTTKEGETLKVFEDLNDFETFIKQETEDESFDNLHCQLRYYPPFVLQEAHNDPEKIANTANCHSKKFVRHLHQHVEKHLLKDIKEAVNLRDLKFRNKSKDESFERIVWHYGEDTEYHDKKFHIEVDVTCNHDNAMVDVDYKTIPITR</sequence>
<comment type="function">
    <text evidence="1">Involved in the control of energetic metabolism and significantly contribute to cell fitness, especially under respiratory growth conditions.</text>
</comment>
<evidence type="ECO:0008006" key="5">
    <source>
        <dbReference type="Google" id="ProtNLM"/>
    </source>
</evidence>
<dbReference type="OrthoDB" id="4082176at2759"/>
<evidence type="ECO:0000313" key="3">
    <source>
        <dbReference type="EMBL" id="QLQ80586.1"/>
    </source>
</evidence>
<proteinExistence type="inferred from homology"/>
<protein>
    <recommendedName>
        <fullName evidence="5">Respiratory growth induced protein 1</fullName>
    </recommendedName>
</protein>
<organism evidence="3 4">
    <name type="scientific">Torulaspora globosa</name>
    <dbReference type="NCBI Taxonomy" id="48254"/>
    <lineage>
        <taxon>Eukaryota</taxon>
        <taxon>Fungi</taxon>
        <taxon>Dikarya</taxon>
        <taxon>Ascomycota</taxon>
        <taxon>Saccharomycotina</taxon>
        <taxon>Saccharomycetes</taxon>
        <taxon>Saccharomycetales</taxon>
        <taxon>Saccharomycetaceae</taxon>
        <taxon>Torulaspora</taxon>
    </lineage>
</organism>
<evidence type="ECO:0000313" key="4">
    <source>
        <dbReference type="Proteomes" id="UP000510647"/>
    </source>
</evidence>
<evidence type="ECO:0000256" key="1">
    <source>
        <dbReference type="ARBA" id="ARBA00003033"/>
    </source>
</evidence>
<dbReference type="InterPro" id="IPR038235">
    <property type="entry name" value="RGI1_sf"/>
</dbReference>
<reference evidence="3 4" key="1">
    <citation type="submission" date="2020-06" db="EMBL/GenBank/DDBJ databases">
        <title>The yeast mating-type switching endonuclease HO is a domesticated member of an unorthodox homing genetic element family.</title>
        <authorList>
            <person name="Coughlan A.Y."/>
            <person name="Lombardi L."/>
            <person name="Braun-Galleani S."/>
            <person name="Martos A.R."/>
            <person name="Galeote V."/>
            <person name="Bigey F."/>
            <person name="Dequin S."/>
            <person name="Byrne K.P."/>
            <person name="Wolfe K.H."/>
        </authorList>
    </citation>
    <scope>NUCLEOTIDE SEQUENCE [LARGE SCALE GENOMIC DNA]</scope>
    <source>
        <strain evidence="3 4">CBS2947</strain>
    </source>
</reference>
<keyword evidence="4" id="KW-1185">Reference proteome</keyword>
<gene>
    <name evidence="3" type="ORF">HG537_0D05870</name>
</gene>
<dbReference type="AlphaFoldDB" id="A0A7H9HU30"/>
<dbReference type="EMBL" id="CP059270">
    <property type="protein sequence ID" value="QLQ80586.1"/>
    <property type="molecule type" value="Genomic_DNA"/>
</dbReference>
<dbReference type="Gene3D" id="3.40.1000.40">
    <property type="entry name" value="Respiratory growth induced protein 1"/>
    <property type="match status" value="1"/>
</dbReference>
<accession>A0A7H9HU30</accession>
<dbReference type="GO" id="GO:0006112">
    <property type="term" value="P:energy reserve metabolic process"/>
    <property type="evidence" value="ECO:0007669"/>
    <property type="project" value="InterPro"/>
</dbReference>
<name>A0A7H9HU30_9SACH</name>
<dbReference type="Pfam" id="PF10843">
    <property type="entry name" value="RGI1"/>
    <property type="match status" value="1"/>
</dbReference>
<dbReference type="InterPro" id="IPR022554">
    <property type="entry name" value="RGI1"/>
</dbReference>
<evidence type="ECO:0000256" key="2">
    <source>
        <dbReference type="ARBA" id="ARBA00009268"/>
    </source>
</evidence>